<comment type="caution">
    <text evidence="1">The sequence shown here is derived from an EMBL/GenBank/DDBJ whole genome shotgun (WGS) entry which is preliminary data.</text>
</comment>
<accession>A0AAW2ZRD6</accession>
<reference evidence="1 2" key="1">
    <citation type="submission" date="2024-03" db="EMBL/GenBank/DDBJ databases">
        <title>The Acrasis kona genome and developmental transcriptomes reveal deep origins of eukaryotic multicellular pathways.</title>
        <authorList>
            <person name="Sheikh S."/>
            <person name="Fu C.-J."/>
            <person name="Brown M.W."/>
            <person name="Baldauf S.L."/>
        </authorList>
    </citation>
    <scope>NUCLEOTIDE SEQUENCE [LARGE SCALE GENOMIC DNA]</scope>
    <source>
        <strain evidence="1 2">ATCC MYA-3509</strain>
    </source>
</reference>
<dbReference type="EMBL" id="JAOPGA020001894">
    <property type="protein sequence ID" value="KAL0492020.1"/>
    <property type="molecule type" value="Genomic_DNA"/>
</dbReference>
<name>A0AAW2ZRD6_9EUKA</name>
<protein>
    <recommendedName>
        <fullName evidence="3">Thioredoxin domain-containing protein</fullName>
    </recommendedName>
</protein>
<dbReference type="PANTHER" id="PTHR42336:SF1">
    <property type="entry name" value="ALKYL HYDROPEROXIDE REDUCTASE SUBUNIT C_ THIOL SPECIFIC ANTIOXIDANT DOMAIN-CONTAINING PROTEIN"/>
    <property type="match status" value="1"/>
</dbReference>
<gene>
    <name evidence="1" type="ORF">AKO1_000447</name>
</gene>
<evidence type="ECO:0008006" key="3">
    <source>
        <dbReference type="Google" id="ProtNLM"/>
    </source>
</evidence>
<dbReference type="InterPro" id="IPR036249">
    <property type="entry name" value="Thioredoxin-like_sf"/>
</dbReference>
<dbReference type="Proteomes" id="UP001431209">
    <property type="component" value="Unassembled WGS sequence"/>
</dbReference>
<proteinExistence type="predicted"/>
<dbReference type="AlphaFoldDB" id="A0AAW2ZRD6"/>
<evidence type="ECO:0000313" key="2">
    <source>
        <dbReference type="Proteomes" id="UP001431209"/>
    </source>
</evidence>
<evidence type="ECO:0000313" key="1">
    <source>
        <dbReference type="EMBL" id="KAL0492020.1"/>
    </source>
</evidence>
<keyword evidence="2" id="KW-1185">Reference proteome</keyword>
<dbReference type="Gene3D" id="3.40.30.10">
    <property type="entry name" value="Glutaredoxin"/>
    <property type="match status" value="1"/>
</dbReference>
<organism evidence="1 2">
    <name type="scientific">Acrasis kona</name>
    <dbReference type="NCBI Taxonomy" id="1008807"/>
    <lineage>
        <taxon>Eukaryota</taxon>
        <taxon>Discoba</taxon>
        <taxon>Heterolobosea</taxon>
        <taxon>Tetramitia</taxon>
        <taxon>Eutetramitia</taxon>
        <taxon>Acrasidae</taxon>
        <taxon>Acrasis</taxon>
    </lineage>
</organism>
<sequence>MNIVNDLKSLLPSSWSGVEEVPKVGDQAPKDERLALSKKSIVAFVRHCGCPFAEKTTSWLLEISASHPSLDIIVITHANEQDSKDWLDLVEKNAIDSGKKVDKNSIKMVCDPDRTLYHKWGIGSLPTLGSMFGSGVMNELSELKDKEGIQNTETKAGSARWQNSGSFAVDDNQIIKWAHVAKDAADVSNFNEALQSLDVN</sequence>
<dbReference type="SUPFAM" id="SSF52833">
    <property type="entry name" value="Thioredoxin-like"/>
    <property type="match status" value="1"/>
</dbReference>
<dbReference type="PANTHER" id="PTHR42336">
    <property type="entry name" value="THIOREDOXIN DOMAIN-CONTAINING PROTEIN-RELATED"/>
    <property type="match status" value="1"/>
</dbReference>